<comment type="caution">
    <text evidence="1">The sequence shown here is derived from an EMBL/GenBank/DDBJ whole genome shotgun (WGS) entry which is preliminary data.</text>
</comment>
<accession>A0A9P0YZJ1</accession>
<dbReference type="Proteomes" id="UP001152484">
    <property type="component" value="Unassembled WGS sequence"/>
</dbReference>
<dbReference type="OrthoDB" id="10549176at2759"/>
<keyword evidence="2" id="KW-1185">Reference proteome</keyword>
<gene>
    <name evidence="1" type="ORF">CEURO_LOCUS7728</name>
</gene>
<reference evidence="1" key="1">
    <citation type="submission" date="2022-07" db="EMBL/GenBank/DDBJ databases">
        <authorList>
            <person name="Macas J."/>
            <person name="Novak P."/>
            <person name="Neumann P."/>
        </authorList>
    </citation>
    <scope>NUCLEOTIDE SEQUENCE</scope>
</reference>
<proteinExistence type="predicted"/>
<evidence type="ECO:0000313" key="1">
    <source>
        <dbReference type="EMBL" id="CAH9081077.1"/>
    </source>
</evidence>
<sequence>MRLFGVTVNPRSTGELSNGVEVFVNSVYSDEQINEDENAEVQGMKTNSATGEVLETVRDIKRDEELTIYHNYVPVFGGGVNKGVGRTSQESKQTFVAIEGWKVTEANGMSLDTPSPTREGTIQGVRNVHAKALSWVWEPIDQGKARPREFLEEIRVKGAGFGGNYPKAVESAYDIKEYFYTKGYGVKNDYILVKENFEKDADNESAWFYNLGAIVSEVKSLESINTSAATTTLNSSTNSWSVAIGNKSGQVPYYRLGSSSGLEKTRLHLITEPNTEVSLFPSGAGYQCTAIFSLVSFPVCIWQCMIQMGYGV</sequence>
<organism evidence="1 2">
    <name type="scientific">Cuscuta europaea</name>
    <name type="common">European dodder</name>
    <dbReference type="NCBI Taxonomy" id="41803"/>
    <lineage>
        <taxon>Eukaryota</taxon>
        <taxon>Viridiplantae</taxon>
        <taxon>Streptophyta</taxon>
        <taxon>Embryophyta</taxon>
        <taxon>Tracheophyta</taxon>
        <taxon>Spermatophyta</taxon>
        <taxon>Magnoliopsida</taxon>
        <taxon>eudicotyledons</taxon>
        <taxon>Gunneridae</taxon>
        <taxon>Pentapetalae</taxon>
        <taxon>asterids</taxon>
        <taxon>lamiids</taxon>
        <taxon>Solanales</taxon>
        <taxon>Convolvulaceae</taxon>
        <taxon>Cuscuteae</taxon>
        <taxon>Cuscuta</taxon>
        <taxon>Cuscuta subgen. Cuscuta</taxon>
    </lineage>
</organism>
<dbReference type="EMBL" id="CAMAPE010000014">
    <property type="protein sequence ID" value="CAH9081077.1"/>
    <property type="molecule type" value="Genomic_DNA"/>
</dbReference>
<protein>
    <submittedName>
        <fullName evidence="1">Uncharacterized protein</fullName>
    </submittedName>
</protein>
<dbReference type="AlphaFoldDB" id="A0A9P0YZJ1"/>
<evidence type="ECO:0000313" key="2">
    <source>
        <dbReference type="Proteomes" id="UP001152484"/>
    </source>
</evidence>
<name>A0A9P0YZJ1_CUSEU</name>